<evidence type="ECO:0000259" key="16">
    <source>
        <dbReference type="PROSITE" id="PS51192"/>
    </source>
</evidence>
<dbReference type="Pfam" id="PF00271">
    <property type="entry name" value="Helicase_C"/>
    <property type="match status" value="1"/>
</dbReference>
<evidence type="ECO:0000256" key="14">
    <source>
        <dbReference type="ARBA" id="ARBA00023242"/>
    </source>
</evidence>
<keyword evidence="6" id="KW-0378">Hydrolase</keyword>
<evidence type="ECO:0000256" key="4">
    <source>
        <dbReference type="ARBA" id="ARBA00022741"/>
    </source>
</evidence>
<dbReference type="CDD" id="cd18008">
    <property type="entry name" value="DEXDc_SHPRH-like"/>
    <property type="match status" value="1"/>
</dbReference>
<accession>A0A3Q0FFU4</accession>
<evidence type="ECO:0000256" key="6">
    <source>
        <dbReference type="ARBA" id="ARBA00022801"/>
    </source>
</evidence>
<feature type="domain" description="Helicase C-terminal" evidence="17">
    <location>
        <begin position="1075"/>
        <end position="1241"/>
    </location>
</feature>
<keyword evidence="3" id="KW-0479">Metal-binding</keyword>
<dbReference type="FunFam" id="3.40.50.10810:FF:000071">
    <property type="entry name" value="SNF2 domain-containing protein / helicase domain-containing protein / zinc finger protein-like protein"/>
    <property type="match status" value="1"/>
</dbReference>
<gene>
    <name evidence="19" type="primary">LOC106775752</name>
</gene>
<evidence type="ECO:0000256" key="8">
    <source>
        <dbReference type="ARBA" id="ARBA00022840"/>
    </source>
</evidence>
<keyword evidence="4" id="KW-0547">Nucleotide-binding</keyword>
<dbReference type="Pfam" id="PF00097">
    <property type="entry name" value="zf-C3HC4"/>
    <property type="match status" value="1"/>
</dbReference>
<evidence type="ECO:0000256" key="1">
    <source>
        <dbReference type="ARBA" id="ARBA00004123"/>
    </source>
</evidence>
<dbReference type="InterPro" id="IPR017907">
    <property type="entry name" value="Znf_RING_CS"/>
</dbReference>
<keyword evidence="14" id="KW-0539">Nucleus</keyword>
<evidence type="ECO:0000256" key="12">
    <source>
        <dbReference type="ARBA" id="ARBA00023158"/>
    </source>
</evidence>
<keyword evidence="11" id="KW-0238">DNA-binding</keyword>
<evidence type="ECO:0000256" key="10">
    <source>
        <dbReference type="ARBA" id="ARBA00023015"/>
    </source>
</evidence>
<dbReference type="GO" id="GO:0005524">
    <property type="term" value="F:ATP binding"/>
    <property type="evidence" value="ECO:0007669"/>
    <property type="project" value="UniProtKB-KW"/>
</dbReference>
<comment type="subcellular location">
    <subcellularLocation>
        <location evidence="1">Nucleus</location>
    </subcellularLocation>
</comment>
<keyword evidence="13" id="KW-0804">Transcription</keyword>
<sequence length="1246" mass="137643">MMADEGFGYACFLDGDGNAADDDKFCIDLETVMSVLDEDTDPSESSPEDFSLKNISPGESGIHDNFLLQNGNSVLECEHENQGPSPQTFSSPNALAGGYMDHEGDDFYFTERTGVSNCEMPAYIGTRFPDPEVNSTNVVVCEDSLKRNMWKCGNDNPIKHVGYGADSEPASHGSIIENIDVKFDDYETYTQEITEPYGKQENDSCTSFERSFVDADRSSYVATSTDSSICQGSNVPNDFSNYYPSFNIYQGMDDRPAVANASDCLFNGAYSHVWENENVTRNTKVNKMELFTDTSGVVRSILGGGISFQDNQYTFEDSKYASCFPGNVLFEDSAPVQHSTCASYISSAGQSLNVKTDRDGLIIPYQNPAHSDDVEFNVGQEMKQQPGTFPAVGSQGNDLLKCEDCVTFTRTEKAKYYQDAIGGAANYFPGIMGDLNLKPFDKSLYNLQTSIASGKLYNCVMTEGEGKLIEHKSIDSQLSKGSTDKSNIEDESDVCIIEDISHPAPVSRSAEIGNSLNTLQSSRGVYTQSSMVGVMRPKARDEQYILRVALQDLSQPKSEVSPPDGLLAVPLLRHQRIALSWMVQKETSSLYCSGGILADDQGLGKTVSTIALILKERPALVNKCNIAKKSELETLNLDADDDQLPETGLVNNESNMVQDLSCINPNKKMNLSVHVKGRPSAGTLVVCPTSVLRQWDEELHSKVTGKANLSVLVYHGSNRTKDPYELAKHDVVLTTYSIVSMEVPKQPLVDKDDEEKGAYDDPAVSSKKRKCPSSSKSSKKGLDSAMLDSVARPLAKVAWFRVVLDEAQSIKNHRTQVARACWGLRAKRRWCLSGTPIQNAIDDLYSYFRFLRYDPYAVYTSFCSTIKIPISKSPSKGYRKLQAVLKTIMLRRTKGTLLDGEPIISLPPKSVELKKVEFSQEERDFYSRLEADSRAQFQDPPEDAVVSVCGHVFCNQCICEHLTSDDNQCPTTNCKIRLSMSSVFSKVTLNSSFSDQACDNLPGYSGCEVDESEFYSESQPYNSSKIRAALEVLQSLSRPQCCAPQSNSVHSMPEDTTGGLGSSSCDQMKSSNECPENQNVLERSSDDSVGGEKAIVFSQWTRMLDLLEACLKNSSIQYRRLDGTMSVSARDKAVKDFNTLPEVSVMIMSLKAASLGLNMVAACHVLMLDLWWNPTTEDQAIDRAHRIGQTRPVTVLRLTVRDTVEDRILALQHKKRKMVASAFGEDGTGGRQSRLTVDDLKYLFMM</sequence>
<dbReference type="GO" id="GO:0005634">
    <property type="term" value="C:nucleus"/>
    <property type="evidence" value="ECO:0007669"/>
    <property type="project" value="UniProtKB-SubCell"/>
</dbReference>
<dbReference type="InterPro" id="IPR018957">
    <property type="entry name" value="Znf_C3HC4_RING-type"/>
</dbReference>
<dbReference type="Proteomes" id="UP000087766">
    <property type="component" value="Chromosome 10"/>
</dbReference>
<proteinExistence type="inferred from homology"/>
<feature type="compositionally biased region" description="Basic and acidic residues" evidence="15">
    <location>
        <begin position="748"/>
        <end position="759"/>
    </location>
</feature>
<reference evidence="18" key="1">
    <citation type="journal article" date="2014" name="Nat. Commun.">
        <title>Genome sequence of mungbean and insights into evolution within Vigna species.</title>
        <authorList>
            <person name="Kang Y.J."/>
            <person name="Kim S.K."/>
            <person name="Kim M.Y."/>
            <person name="Lestari P."/>
            <person name="Kim K.H."/>
            <person name="Ha B.K."/>
            <person name="Jun T.H."/>
            <person name="Hwang W.J."/>
            <person name="Lee T."/>
            <person name="Lee J."/>
            <person name="Shim S."/>
            <person name="Yoon M.Y."/>
            <person name="Jang Y.E."/>
            <person name="Han K.S."/>
            <person name="Taeprayoon P."/>
            <person name="Yoon N."/>
            <person name="Somta P."/>
            <person name="Tanya P."/>
            <person name="Kim K.S."/>
            <person name="Gwag J.G."/>
            <person name="Moon J.K."/>
            <person name="Lee Y.H."/>
            <person name="Park B.S."/>
            <person name="Bombarely A."/>
            <person name="Doyle J.J."/>
            <person name="Jackson S.A."/>
            <person name="Schafleitner R."/>
            <person name="Srinives P."/>
            <person name="Varshney R.K."/>
            <person name="Lee S.H."/>
        </authorList>
    </citation>
    <scope>NUCLEOTIDE SEQUENCE [LARGE SCALE GENOMIC DNA]</scope>
    <source>
        <strain evidence="18">cv. VC1973A</strain>
    </source>
</reference>
<dbReference type="InterPro" id="IPR050628">
    <property type="entry name" value="SNF2_RAD54_helicase_TF"/>
</dbReference>
<dbReference type="RefSeq" id="XP_022642623.1">
    <property type="nucleotide sequence ID" value="XM_022786902.1"/>
</dbReference>
<feature type="compositionally biased region" description="Polar residues" evidence="15">
    <location>
        <begin position="1062"/>
        <end position="1082"/>
    </location>
</feature>
<keyword evidence="9" id="KW-0156">Chromatin regulator</keyword>
<dbReference type="GO" id="GO:0080188">
    <property type="term" value="P:gene silencing by siRNA-directed DNA methylation"/>
    <property type="evidence" value="ECO:0007669"/>
    <property type="project" value="UniProtKB-ARBA"/>
</dbReference>
<dbReference type="PROSITE" id="PS51192">
    <property type="entry name" value="HELICASE_ATP_BIND_1"/>
    <property type="match status" value="1"/>
</dbReference>
<dbReference type="InterPro" id="IPR049730">
    <property type="entry name" value="SNF2/RAD54-like_C"/>
</dbReference>
<dbReference type="Pfam" id="PF00176">
    <property type="entry name" value="SNF2-rel_dom"/>
    <property type="match status" value="1"/>
</dbReference>
<feature type="region of interest" description="Disordered" evidence="15">
    <location>
        <begin position="1044"/>
        <end position="1086"/>
    </location>
</feature>
<organism evidence="18 19">
    <name type="scientific">Vigna radiata var. radiata</name>
    <name type="common">Mung bean</name>
    <name type="synonym">Phaseolus aureus</name>
    <dbReference type="NCBI Taxonomy" id="3916"/>
    <lineage>
        <taxon>Eukaryota</taxon>
        <taxon>Viridiplantae</taxon>
        <taxon>Streptophyta</taxon>
        <taxon>Embryophyta</taxon>
        <taxon>Tracheophyta</taxon>
        <taxon>Spermatophyta</taxon>
        <taxon>Magnoliopsida</taxon>
        <taxon>eudicotyledons</taxon>
        <taxon>Gunneridae</taxon>
        <taxon>Pentapetalae</taxon>
        <taxon>rosids</taxon>
        <taxon>fabids</taxon>
        <taxon>Fabales</taxon>
        <taxon>Fabaceae</taxon>
        <taxon>Papilionoideae</taxon>
        <taxon>50 kb inversion clade</taxon>
        <taxon>NPAAA clade</taxon>
        <taxon>indigoferoid/millettioid clade</taxon>
        <taxon>Phaseoleae</taxon>
        <taxon>Vigna</taxon>
    </lineage>
</organism>
<dbReference type="GO" id="GO:0003677">
    <property type="term" value="F:DNA binding"/>
    <property type="evidence" value="ECO:0007669"/>
    <property type="project" value="UniProtKB-KW"/>
</dbReference>
<evidence type="ECO:0000256" key="3">
    <source>
        <dbReference type="ARBA" id="ARBA00022723"/>
    </source>
</evidence>
<keyword evidence="7" id="KW-0862">Zinc</keyword>
<evidence type="ECO:0000256" key="11">
    <source>
        <dbReference type="ARBA" id="ARBA00023125"/>
    </source>
</evidence>
<dbReference type="SMART" id="SM00490">
    <property type="entry name" value="HELICc"/>
    <property type="match status" value="1"/>
</dbReference>
<dbReference type="AlphaFoldDB" id="A0A3Q0FFU4"/>
<evidence type="ECO:0000256" key="5">
    <source>
        <dbReference type="ARBA" id="ARBA00022771"/>
    </source>
</evidence>
<dbReference type="InterPro" id="IPR000330">
    <property type="entry name" value="SNF2_N"/>
</dbReference>
<dbReference type="Gene3D" id="3.40.50.300">
    <property type="entry name" value="P-loop containing nucleotide triphosphate hydrolases"/>
    <property type="match status" value="1"/>
</dbReference>
<keyword evidence="12" id="KW-0943">RNA-mediated gene silencing</keyword>
<comment type="similarity">
    <text evidence="2">Belongs to the SNF2/RAD54 helicase family. RAD16 subfamily.</text>
</comment>
<feature type="domain" description="Helicase ATP-binding" evidence="16">
    <location>
        <begin position="586"/>
        <end position="854"/>
    </location>
</feature>
<dbReference type="SUPFAM" id="SSF57850">
    <property type="entry name" value="RING/U-box"/>
    <property type="match status" value="1"/>
</dbReference>
<dbReference type="InterPro" id="IPR013083">
    <property type="entry name" value="Znf_RING/FYVE/PHD"/>
</dbReference>
<name>A0A3Q0FFU4_VIGRR</name>
<keyword evidence="18" id="KW-1185">Reference proteome</keyword>
<dbReference type="PROSITE" id="PS51194">
    <property type="entry name" value="HELICASE_CTER"/>
    <property type="match status" value="1"/>
</dbReference>
<evidence type="ECO:0000259" key="17">
    <source>
        <dbReference type="PROSITE" id="PS51194"/>
    </source>
</evidence>
<evidence type="ECO:0000256" key="7">
    <source>
        <dbReference type="ARBA" id="ARBA00022833"/>
    </source>
</evidence>
<keyword evidence="5" id="KW-0863">Zinc-finger</keyword>
<dbReference type="PANTHER" id="PTHR45626">
    <property type="entry name" value="TRANSCRIPTION TERMINATION FACTOR 2-RELATED"/>
    <property type="match status" value="1"/>
</dbReference>
<evidence type="ECO:0000256" key="15">
    <source>
        <dbReference type="SAM" id="MobiDB-lite"/>
    </source>
</evidence>
<dbReference type="InterPro" id="IPR001650">
    <property type="entry name" value="Helicase_C-like"/>
</dbReference>
<dbReference type="GO" id="GO:0008094">
    <property type="term" value="F:ATP-dependent activity, acting on DNA"/>
    <property type="evidence" value="ECO:0007669"/>
    <property type="project" value="TreeGrafter"/>
</dbReference>
<dbReference type="PROSITE" id="PS00518">
    <property type="entry name" value="ZF_RING_1"/>
    <property type="match status" value="1"/>
</dbReference>
<dbReference type="GO" id="GO:0008270">
    <property type="term" value="F:zinc ion binding"/>
    <property type="evidence" value="ECO:0007669"/>
    <property type="project" value="UniProtKB-KW"/>
</dbReference>
<dbReference type="GeneID" id="106775752"/>
<evidence type="ECO:0000313" key="19">
    <source>
        <dbReference type="RefSeq" id="XP_022642623.1"/>
    </source>
</evidence>
<evidence type="ECO:0000256" key="2">
    <source>
        <dbReference type="ARBA" id="ARBA00008438"/>
    </source>
</evidence>
<dbReference type="PANTHER" id="PTHR45626:SF16">
    <property type="entry name" value="ATP-DEPENDENT HELICASE ULS1"/>
    <property type="match status" value="1"/>
</dbReference>
<evidence type="ECO:0000256" key="13">
    <source>
        <dbReference type="ARBA" id="ARBA00023163"/>
    </source>
</evidence>
<keyword evidence="8" id="KW-0067">ATP-binding</keyword>
<dbReference type="InterPro" id="IPR027417">
    <property type="entry name" value="P-loop_NTPase"/>
</dbReference>
<protein>
    <submittedName>
        <fullName evidence="19">Helicase-like transcription factor CHR28 isoform X3</fullName>
    </submittedName>
</protein>
<evidence type="ECO:0000313" key="18">
    <source>
        <dbReference type="Proteomes" id="UP000087766"/>
    </source>
</evidence>
<evidence type="ECO:0000256" key="9">
    <source>
        <dbReference type="ARBA" id="ARBA00022853"/>
    </source>
</evidence>
<dbReference type="SUPFAM" id="SSF52540">
    <property type="entry name" value="P-loop containing nucleoside triphosphate hydrolases"/>
    <property type="match status" value="2"/>
</dbReference>
<dbReference type="GO" id="GO:0016787">
    <property type="term" value="F:hydrolase activity"/>
    <property type="evidence" value="ECO:0007669"/>
    <property type="project" value="UniProtKB-KW"/>
</dbReference>
<dbReference type="FunFam" id="3.40.50.10810:FF:000068">
    <property type="entry name" value="SNF2 domain-containing protein / helicase domain-containing protein / zinc finger protein-like protein"/>
    <property type="match status" value="1"/>
</dbReference>
<dbReference type="GO" id="GO:0006281">
    <property type="term" value="P:DNA repair"/>
    <property type="evidence" value="ECO:0007669"/>
    <property type="project" value="TreeGrafter"/>
</dbReference>
<dbReference type="InterPro" id="IPR014001">
    <property type="entry name" value="Helicase_ATP-bd"/>
</dbReference>
<dbReference type="CDD" id="cd18793">
    <property type="entry name" value="SF2_C_SNF"/>
    <property type="match status" value="1"/>
</dbReference>
<dbReference type="Gene3D" id="3.40.50.10810">
    <property type="entry name" value="Tandem AAA-ATPase domain"/>
    <property type="match status" value="3"/>
</dbReference>
<feature type="region of interest" description="Disordered" evidence="15">
    <location>
        <begin position="747"/>
        <end position="782"/>
    </location>
</feature>
<dbReference type="Gene3D" id="3.30.40.10">
    <property type="entry name" value="Zinc/RING finger domain, C3HC4 (zinc finger)"/>
    <property type="match status" value="1"/>
</dbReference>
<reference evidence="19" key="2">
    <citation type="submission" date="2025-08" db="UniProtKB">
        <authorList>
            <consortium name="RefSeq"/>
        </authorList>
    </citation>
    <scope>IDENTIFICATION</scope>
    <source>
        <tissue evidence="19">Leaf</tissue>
    </source>
</reference>
<dbReference type="SMART" id="SM00487">
    <property type="entry name" value="DEXDc"/>
    <property type="match status" value="1"/>
</dbReference>
<keyword evidence="10" id="KW-0805">Transcription regulation</keyword>
<dbReference type="InterPro" id="IPR038718">
    <property type="entry name" value="SNF2-like_sf"/>
</dbReference>